<feature type="compositionally biased region" description="Basic and acidic residues" evidence="1">
    <location>
        <begin position="19"/>
        <end position="31"/>
    </location>
</feature>
<protein>
    <submittedName>
        <fullName evidence="2">Uncharacterized protein</fullName>
    </submittedName>
</protein>
<dbReference type="AlphaFoldDB" id="A0A5E4PH48"/>
<feature type="region of interest" description="Disordered" evidence="1">
    <location>
        <begin position="1"/>
        <end position="31"/>
    </location>
</feature>
<sequence>MHKKRRRNDAAIAGNANKTEVEKTEPRTREKDGSSVFLMTNLVSPRPRQICKPLLIWAEALRKELRDLYDNKLTRLWIEKAVDVLNQAVRIFILSGQNKRARDLCYTQIHLFLAWSGKTRQTDLLKHLFQPWIHLITIDRHEGRFYDAIEKSNVFIRHEDHHGCMRENSLLKNLMDAALRQDKVLFDTVILQAMLERIKLYFHLKQYRELINYLDHFPVPVTGMHQCFIPEARFIAYVNLCDTRRAVNLLGCEAMKYPSSVDPILKLRECELRLTAGVDRKVLSDIQHLYHLAWRRVTMENTRFCHMDFALHTASIMGMAGRLEDAVRLAEYCHVLAVQAEDEPLQAESLIQLYQLIQDRERKQKIEDLMIIHYFNTRYAISREKMLSCYQDLKFVEHQYHHDELTSLFEDCLSAEYWHGHV</sequence>
<evidence type="ECO:0000256" key="1">
    <source>
        <dbReference type="SAM" id="MobiDB-lite"/>
    </source>
</evidence>
<proteinExistence type="predicted"/>
<gene>
    <name evidence="2" type="ORF">AQUSIP_09560</name>
</gene>
<dbReference type="EMBL" id="LR699119">
    <property type="protein sequence ID" value="VVC75666.1"/>
    <property type="molecule type" value="Genomic_DNA"/>
</dbReference>
<evidence type="ECO:0000313" key="2">
    <source>
        <dbReference type="EMBL" id="VVC75666.1"/>
    </source>
</evidence>
<dbReference type="RefSeq" id="WP_148338953.1">
    <property type="nucleotide sequence ID" value="NZ_LR699119.1"/>
</dbReference>
<accession>A0A5E4PH48</accession>
<dbReference type="OrthoDB" id="10004724at2"/>
<dbReference type="Proteomes" id="UP000324194">
    <property type="component" value="Chromosome 1"/>
</dbReference>
<reference evidence="2 3" key="1">
    <citation type="submission" date="2019-08" db="EMBL/GenBank/DDBJ databases">
        <authorList>
            <person name="Guy L."/>
        </authorList>
    </citation>
    <scope>NUCLEOTIDE SEQUENCE [LARGE SCALE GENOMIC DNA]</scope>
    <source>
        <strain evidence="2 3">SGT-108</strain>
    </source>
</reference>
<keyword evidence="3" id="KW-1185">Reference proteome</keyword>
<organism evidence="2 3">
    <name type="scientific">Aquicella siphonis</name>
    <dbReference type="NCBI Taxonomy" id="254247"/>
    <lineage>
        <taxon>Bacteria</taxon>
        <taxon>Pseudomonadati</taxon>
        <taxon>Pseudomonadota</taxon>
        <taxon>Gammaproteobacteria</taxon>
        <taxon>Legionellales</taxon>
        <taxon>Coxiellaceae</taxon>
        <taxon>Aquicella</taxon>
    </lineage>
</organism>
<evidence type="ECO:0000313" key="3">
    <source>
        <dbReference type="Proteomes" id="UP000324194"/>
    </source>
</evidence>
<name>A0A5E4PH48_9COXI</name>
<dbReference type="KEGG" id="asip:AQUSIP_09560"/>